<evidence type="ECO:0000313" key="1">
    <source>
        <dbReference type="EMBL" id="MCT7661432.1"/>
    </source>
</evidence>
<reference evidence="2" key="1">
    <citation type="submission" date="2023-07" db="EMBL/GenBank/DDBJ databases">
        <authorList>
            <person name="Deng Y."/>
            <person name="Zhang Y.-Q."/>
        </authorList>
    </citation>
    <scope>NUCLEOTIDE SEQUENCE [LARGE SCALE GENOMIC DNA]</scope>
    <source>
        <strain evidence="2">CPCC 205710</strain>
    </source>
</reference>
<protein>
    <submittedName>
        <fullName evidence="1">Uncharacterized protein</fullName>
    </submittedName>
</protein>
<sequence>MAQLGEAQAALDLGDWSSALALLRGDESPEASQLAAHARYGNGEFEAAVATWEALYDRQVADGDRVTAAWAAANVAVHLLVDTGLMAPVRAWVARAERLLEGADTVPPHAMLAMIRTYERFFCGDPEGARTQAALAIELGEQLDVVPAVILGQVATARLRINDGAVHEGLAALDDVALKLMSGAVDPMTTGIMYCELVCAAQSLMAYDRAREWTDVMEHWGHAKAYGGVHGRCRVHRAELLRISGPGSAAEEEAMAACEELRPWMRREFGWPLVELGNIRLRIGDLEGAEDAYLQAIRRAWPPLPGMALLRMEQGDLEAAAELIADAVEHPPELPWKERPPFGDLRLVPMLDAQSEIAEALGDTATAAAAAARLRDIAERHASPGLSAIASTATARERLLAQEHSAAIDAAKAAVTRWCELDAPFEAAVARVVLGRAHQLAGNTAASRIDLEAARDEFSAFGAVRRAARVAALLADATPPLPLKELGATMERIGELWHLKFRGTEAMLPNLKGLQYLAALLSEPGREFAALDLCGGCDVETALPMIDEKARNAYRRRLAEVDEDIAEAEAGNDVGRAEIARCEREYLLAELSGALALGGRLRGSGGAAERARTSVTRSLRYALARLSEHDPALGEHLGRTVRTGSYCCYLPDPVAPITWTLVH</sequence>
<keyword evidence="2" id="KW-1185">Reference proteome</keyword>
<gene>
    <name evidence="1" type="ORF">N4S67_23780</name>
</gene>
<organism evidence="1 2">
    <name type="scientific">Mycobacterium deserti</name>
    <dbReference type="NCBI Taxonomy" id="2978347"/>
    <lineage>
        <taxon>Bacteria</taxon>
        <taxon>Bacillati</taxon>
        <taxon>Actinomycetota</taxon>
        <taxon>Actinomycetes</taxon>
        <taxon>Mycobacteriales</taxon>
        <taxon>Mycobacteriaceae</taxon>
        <taxon>Mycobacterium</taxon>
    </lineage>
</organism>
<dbReference type="RefSeq" id="WP_260995494.1">
    <property type="nucleotide sequence ID" value="NZ_JAODWD010000006.1"/>
</dbReference>
<comment type="caution">
    <text evidence="1">The sequence shown here is derived from an EMBL/GenBank/DDBJ whole genome shotgun (WGS) entry which is preliminary data.</text>
</comment>
<accession>A0ABT2MGS9</accession>
<dbReference type="SUPFAM" id="SSF48452">
    <property type="entry name" value="TPR-like"/>
    <property type="match status" value="1"/>
</dbReference>
<dbReference type="EMBL" id="JAODWD010000006">
    <property type="protein sequence ID" value="MCT7661432.1"/>
    <property type="molecule type" value="Genomic_DNA"/>
</dbReference>
<dbReference type="Proteomes" id="UP001206639">
    <property type="component" value="Unassembled WGS sequence"/>
</dbReference>
<name>A0ABT2MGS9_9MYCO</name>
<proteinExistence type="predicted"/>
<evidence type="ECO:0000313" key="2">
    <source>
        <dbReference type="Proteomes" id="UP001206639"/>
    </source>
</evidence>
<dbReference type="InterPro" id="IPR011990">
    <property type="entry name" value="TPR-like_helical_dom_sf"/>
</dbReference>
<dbReference type="Gene3D" id="1.25.40.10">
    <property type="entry name" value="Tetratricopeptide repeat domain"/>
    <property type="match status" value="1"/>
</dbReference>